<dbReference type="PANTHER" id="PTHR34187">
    <property type="entry name" value="FGR18P"/>
    <property type="match status" value="1"/>
</dbReference>
<sequence>MVLRKLNMRLKNEGAVARDHLANERTFLAWLRTSLGFASGGVAITQLIKIAHQLNQQTVKTSDNEILDEVMYLAWHFNQEKAEKYLGPSFVLAAIVILAVGLWRYFASQYWLLRDLFPAGRGSIITIFLISLLLIVASFGLVINVHS</sequence>
<dbReference type="AlphaFoldDB" id="A0A1E3PLH8"/>
<evidence type="ECO:0000256" key="5">
    <source>
        <dbReference type="ARBA" id="ARBA00023136"/>
    </source>
</evidence>
<reference evidence="8 9" key="1">
    <citation type="journal article" date="2016" name="Proc. Natl. Acad. Sci. U.S.A.">
        <title>Comparative genomics of biotechnologically important yeasts.</title>
        <authorList>
            <person name="Riley R."/>
            <person name="Haridas S."/>
            <person name="Wolfe K.H."/>
            <person name="Lopes M.R."/>
            <person name="Hittinger C.T."/>
            <person name="Goeker M."/>
            <person name="Salamov A.A."/>
            <person name="Wisecaver J.H."/>
            <person name="Long T.M."/>
            <person name="Calvey C.H."/>
            <person name="Aerts A.L."/>
            <person name="Barry K.W."/>
            <person name="Choi C."/>
            <person name="Clum A."/>
            <person name="Coughlan A.Y."/>
            <person name="Deshpande S."/>
            <person name="Douglass A.P."/>
            <person name="Hanson S.J."/>
            <person name="Klenk H.-P."/>
            <person name="LaButti K.M."/>
            <person name="Lapidus A."/>
            <person name="Lindquist E.A."/>
            <person name="Lipzen A.M."/>
            <person name="Meier-Kolthoff J.P."/>
            <person name="Ohm R.A."/>
            <person name="Otillar R.P."/>
            <person name="Pangilinan J.L."/>
            <person name="Peng Y."/>
            <person name="Rokas A."/>
            <person name="Rosa C.A."/>
            <person name="Scheuner C."/>
            <person name="Sibirny A.A."/>
            <person name="Slot J.C."/>
            <person name="Stielow J.B."/>
            <person name="Sun H."/>
            <person name="Kurtzman C.P."/>
            <person name="Blackwell M."/>
            <person name="Grigoriev I.V."/>
            <person name="Jeffries T.W."/>
        </authorList>
    </citation>
    <scope>NUCLEOTIDE SEQUENCE [LARGE SCALE GENOMIC DNA]</scope>
    <source>
        <strain evidence="8 9">DSM 6958</strain>
    </source>
</reference>
<comment type="subcellular location">
    <subcellularLocation>
        <location evidence="1">Cell membrane</location>
        <topology evidence="1">Multi-pass membrane protein</topology>
    </subcellularLocation>
</comment>
<dbReference type="EMBL" id="KV454408">
    <property type="protein sequence ID" value="ODQ66296.1"/>
    <property type="molecule type" value="Genomic_DNA"/>
</dbReference>
<gene>
    <name evidence="8" type="ORF">NADFUDRAFT_82159</name>
</gene>
<keyword evidence="3 6" id="KW-0812">Transmembrane</keyword>
<dbReference type="Pfam" id="PF02656">
    <property type="entry name" value="DUF202"/>
    <property type="match status" value="1"/>
</dbReference>
<accession>A0A1E3PLH8</accession>
<keyword evidence="9" id="KW-1185">Reference proteome</keyword>
<dbReference type="InterPro" id="IPR003807">
    <property type="entry name" value="DUF202"/>
</dbReference>
<dbReference type="Proteomes" id="UP000095009">
    <property type="component" value="Unassembled WGS sequence"/>
</dbReference>
<evidence type="ECO:0000256" key="2">
    <source>
        <dbReference type="ARBA" id="ARBA00022475"/>
    </source>
</evidence>
<feature type="transmembrane region" description="Helical" evidence="6">
    <location>
        <begin position="85"/>
        <end position="103"/>
    </location>
</feature>
<dbReference type="OrthoDB" id="199599at2759"/>
<evidence type="ECO:0000256" key="4">
    <source>
        <dbReference type="ARBA" id="ARBA00022989"/>
    </source>
</evidence>
<evidence type="ECO:0000259" key="7">
    <source>
        <dbReference type="Pfam" id="PF02656"/>
    </source>
</evidence>
<protein>
    <recommendedName>
        <fullName evidence="7">DUF202 domain-containing protein</fullName>
    </recommendedName>
</protein>
<evidence type="ECO:0000256" key="1">
    <source>
        <dbReference type="ARBA" id="ARBA00004651"/>
    </source>
</evidence>
<evidence type="ECO:0000313" key="9">
    <source>
        <dbReference type="Proteomes" id="UP000095009"/>
    </source>
</evidence>
<feature type="domain" description="DUF202" evidence="7">
    <location>
        <begin position="18"/>
        <end position="109"/>
    </location>
</feature>
<evidence type="ECO:0000256" key="3">
    <source>
        <dbReference type="ARBA" id="ARBA00022692"/>
    </source>
</evidence>
<keyword evidence="4 6" id="KW-1133">Transmembrane helix</keyword>
<feature type="transmembrane region" description="Helical" evidence="6">
    <location>
        <begin position="123"/>
        <end position="145"/>
    </location>
</feature>
<organism evidence="8 9">
    <name type="scientific">Nadsonia fulvescens var. elongata DSM 6958</name>
    <dbReference type="NCBI Taxonomy" id="857566"/>
    <lineage>
        <taxon>Eukaryota</taxon>
        <taxon>Fungi</taxon>
        <taxon>Dikarya</taxon>
        <taxon>Ascomycota</taxon>
        <taxon>Saccharomycotina</taxon>
        <taxon>Dipodascomycetes</taxon>
        <taxon>Dipodascales</taxon>
        <taxon>Dipodascales incertae sedis</taxon>
        <taxon>Nadsonia</taxon>
    </lineage>
</organism>
<dbReference type="PANTHER" id="PTHR34187:SF2">
    <property type="entry name" value="DUF202 DOMAIN-CONTAINING PROTEIN"/>
    <property type="match status" value="1"/>
</dbReference>
<dbReference type="InterPro" id="IPR052053">
    <property type="entry name" value="IM_YidH-like"/>
</dbReference>
<name>A0A1E3PLH8_9ASCO</name>
<evidence type="ECO:0000256" key="6">
    <source>
        <dbReference type="SAM" id="Phobius"/>
    </source>
</evidence>
<evidence type="ECO:0000313" key="8">
    <source>
        <dbReference type="EMBL" id="ODQ66296.1"/>
    </source>
</evidence>
<keyword evidence="2" id="KW-1003">Cell membrane</keyword>
<dbReference type="GO" id="GO:0005886">
    <property type="term" value="C:plasma membrane"/>
    <property type="evidence" value="ECO:0007669"/>
    <property type="project" value="UniProtKB-SubCell"/>
</dbReference>
<keyword evidence="5 6" id="KW-0472">Membrane</keyword>
<proteinExistence type="predicted"/>